<keyword evidence="6" id="KW-1185">Reference proteome</keyword>
<evidence type="ECO:0000256" key="2">
    <source>
        <dbReference type="ARBA" id="ARBA00022679"/>
    </source>
</evidence>
<evidence type="ECO:0000256" key="4">
    <source>
        <dbReference type="ARBA" id="ARBA00023453"/>
    </source>
</evidence>
<dbReference type="InterPro" id="IPR029063">
    <property type="entry name" value="SAM-dependent_MTases_sf"/>
</dbReference>
<name>A0A2T4B9X2_9HYPO</name>
<dbReference type="GO" id="GO:0032259">
    <property type="term" value="P:methylation"/>
    <property type="evidence" value="ECO:0007669"/>
    <property type="project" value="UniProtKB-KW"/>
</dbReference>
<proteinExistence type="inferred from homology"/>
<dbReference type="AlphaFoldDB" id="A0A2T4B9X2"/>
<keyword evidence="3" id="KW-0949">S-adenosyl-L-methionine</keyword>
<sequence length="226" mass="24921">MSVPAPNPVVAPDHVHALLNRLHQESLAQEAALPSTYLSSRDGFDELMRDKFIALDQDKCHFVYQLARATGARNIVEIGTSFGVSTIYLALAIGSNLEHLGGEGIVIATEKEHTKAEKARQYWKEAGEDLVMRHVDLREGDLLETLKNNIPQVDLVLLDIWAPVALPALKLLEPKLRSGAVVIIDNSIASATRYKELLDHLRSSASGYTNLTLPYSKGLEMCVKIQ</sequence>
<dbReference type="OrthoDB" id="4863010at2759"/>
<protein>
    <submittedName>
        <fullName evidence="5">S-adenosyl-L-methionine-dependent methyltransferase</fullName>
    </submittedName>
</protein>
<gene>
    <name evidence="5" type="ORF">BBK36DRAFT_1118951</name>
</gene>
<dbReference type="Pfam" id="PF13578">
    <property type="entry name" value="Methyltransf_24"/>
    <property type="match status" value="1"/>
</dbReference>
<accession>A0A2T4B9X2</accession>
<evidence type="ECO:0000313" key="5">
    <source>
        <dbReference type="EMBL" id="PTB66114.1"/>
    </source>
</evidence>
<evidence type="ECO:0000256" key="3">
    <source>
        <dbReference type="ARBA" id="ARBA00022691"/>
    </source>
</evidence>
<evidence type="ECO:0000313" key="6">
    <source>
        <dbReference type="Proteomes" id="UP000241546"/>
    </source>
</evidence>
<organism evidence="5 6">
    <name type="scientific">Trichoderma citrinoviride</name>
    <dbReference type="NCBI Taxonomy" id="58853"/>
    <lineage>
        <taxon>Eukaryota</taxon>
        <taxon>Fungi</taxon>
        <taxon>Dikarya</taxon>
        <taxon>Ascomycota</taxon>
        <taxon>Pezizomycotina</taxon>
        <taxon>Sordariomycetes</taxon>
        <taxon>Hypocreomycetidae</taxon>
        <taxon>Hypocreales</taxon>
        <taxon>Hypocreaceae</taxon>
        <taxon>Trichoderma</taxon>
    </lineage>
</organism>
<reference evidence="6" key="1">
    <citation type="submission" date="2016-07" db="EMBL/GenBank/DDBJ databases">
        <title>Multiple horizontal gene transfer events from other fungi enriched the ability of initially mycotrophic Trichoderma (Ascomycota) to feed on dead plant biomass.</title>
        <authorList>
            <consortium name="DOE Joint Genome Institute"/>
            <person name="Atanasova L."/>
            <person name="Chenthamara K."/>
            <person name="Zhang J."/>
            <person name="Grujic M."/>
            <person name="Henrissat B."/>
            <person name="Kuo A."/>
            <person name="Aerts A."/>
            <person name="Salamov A."/>
            <person name="Lipzen A."/>
            <person name="Labutti K."/>
            <person name="Barry K."/>
            <person name="Miao Y."/>
            <person name="Rahimi M.J."/>
            <person name="Shen Q."/>
            <person name="Grigoriev I.V."/>
            <person name="Kubicek C.P."/>
            <person name="Druzhinina I.S."/>
        </authorList>
    </citation>
    <scope>NUCLEOTIDE SEQUENCE [LARGE SCALE GENOMIC DNA]</scope>
    <source>
        <strain evidence="6">TUCIM 6016</strain>
    </source>
</reference>
<dbReference type="RefSeq" id="XP_024749434.1">
    <property type="nucleotide sequence ID" value="XM_024890535.1"/>
</dbReference>
<evidence type="ECO:0000256" key="1">
    <source>
        <dbReference type="ARBA" id="ARBA00022603"/>
    </source>
</evidence>
<keyword evidence="2 5" id="KW-0808">Transferase</keyword>
<dbReference type="EMBL" id="KZ680213">
    <property type="protein sequence ID" value="PTB66114.1"/>
    <property type="molecule type" value="Genomic_DNA"/>
</dbReference>
<dbReference type="Proteomes" id="UP000241546">
    <property type="component" value="Unassembled WGS sequence"/>
</dbReference>
<dbReference type="SUPFAM" id="SSF53335">
    <property type="entry name" value="S-adenosyl-L-methionine-dependent methyltransferases"/>
    <property type="match status" value="1"/>
</dbReference>
<dbReference type="PANTHER" id="PTHR43167:SF1">
    <property type="entry name" value="PUTATIVE (AFU_ORTHOLOGUE AFUA_6G01830)-RELATED"/>
    <property type="match status" value="1"/>
</dbReference>
<dbReference type="InterPro" id="IPR002935">
    <property type="entry name" value="SAM_O-MeTrfase"/>
</dbReference>
<keyword evidence="1 5" id="KW-0489">Methyltransferase</keyword>
<dbReference type="CDD" id="cd02440">
    <property type="entry name" value="AdoMet_MTases"/>
    <property type="match status" value="1"/>
</dbReference>
<dbReference type="PROSITE" id="PS51682">
    <property type="entry name" value="SAM_OMT_I"/>
    <property type="match status" value="1"/>
</dbReference>
<dbReference type="GeneID" id="36598653"/>
<dbReference type="GO" id="GO:0008171">
    <property type="term" value="F:O-methyltransferase activity"/>
    <property type="evidence" value="ECO:0007669"/>
    <property type="project" value="InterPro"/>
</dbReference>
<comment type="similarity">
    <text evidence="4">Belongs to the class I-like SAM-binding methyltransferase superfamily. Cation-dependent O-methyltransferase family.</text>
</comment>
<dbReference type="Gene3D" id="3.40.50.150">
    <property type="entry name" value="Vaccinia Virus protein VP39"/>
    <property type="match status" value="1"/>
</dbReference>
<dbReference type="PANTHER" id="PTHR43167">
    <property type="entry name" value="PUTATIVE (AFU_ORTHOLOGUE AFUA_6G01830)-RELATED"/>
    <property type="match status" value="1"/>
</dbReference>